<comment type="caution">
    <text evidence="1">The sequence shown here is derived from an EMBL/GenBank/DDBJ whole genome shotgun (WGS) entry which is preliminary data.</text>
</comment>
<dbReference type="EMBL" id="AONG01000009">
    <property type="protein sequence ID" value="KIQ69416.1"/>
    <property type="molecule type" value="Genomic_DNA"/>
</dbReference>
<evidence type="ECO:0000313" key="2">
    <source>
        <dbReference type="Proteomes" id="UP000035100"/>
    </source>
</evidence>
<name>A0A0D0PD66_9RHOB</name>
<dbReference type="Proteomes" id="UP000035100">
    <property type="component" value="Unassembled WGS sequence"/>
</dbReference>
<proteinExistence type="predicted"/>
<dbReference type="PROSITE" id="PS51257">
    <property type="entry name" value="PROKAR_LIPOPROTEIN"/>
    <property type="match status" value="1"/>
</dbReference>
<dbReference type="STRING" id="1123501.Wenmar_01778"/>
<accession>A0A0D0PD66</accession>
<protein>
    <submittedName>
        <fullName evidence="1">Uncharacterized protein</fullName>
    </submittedName>
</protein>
<keyword evidence="2" id="KW-1185">Reference proteome</keyword>
<gene>
    <name evidence="1" type="ORF">Wenmar_01778</name>
</gene>
<dbReference type="AlphaFoldDB" id="A0A0D0PD66"/>
<evidence type="ECO:0000313" key="1">
    <source>
        <dbReference type="EMBL" id="KIQ69416.1"/>
    </source>
</evidence>
<sequence length="44" mass="4526">MTRPTISIALMLLLACGTLVAMGAGLHLQLGTVRISVTGWALSS</sequence>
<reference evidence="1 2" key="1">
    <citation type="submission" date="2013-01" db="EMBL/GenBank/DDBJ databases">
        <authorList>
            <person name="Fiebig A."/>
            <person name="Goeker M."/>
            <person name="Klenk H.-P.P."/>
        </authorList>
    </citation>
    <scope>NUCLEOTIDE SEQUENCE [LARGE SCALE GENOMIC DNA]</scope>
    <source>
        <strain evidence="1 2">DSM 24838</strain>
    </source>
</reference>
<organism evidence="1 2">
    <name type="scientific">Wenxinia marina DSM 24838</name>
    <dbReference type="NCBI Taxonomy" id="1123501"/>
    <lineage>
        <taxon>Bacteria</taxon>
        <taxon>Pseudomonadati</taxon>
        <taxon>Pseudomonadota</taxon>
        <taxon>Alphaproteobacteria</taxon>
        <taxon>Rhodobacterales</taxon>
        <taxon>Roseobacteraceae</taxon>
        <taxon>Wenxinia</taxon>
    </lineage>
</organism>
<dbReference type="RefSeq" id="WP_018303551.1">
    <property type="nucleotide sequence ID" value="NZ_KB902299.1"/>
</dbReference>